<evidence type="ECO:0000313" key="11">
    <source>
        <dbReference type="EMBL" id="MCE8001805.1"/>
    </source>
</evidence>
<evidence type="ECO:0000256" key="5">
    <source>
        <dbReference type="ARBA" id="ARBA00022801"/>
    </source>
</evidence>
<evidence type="ECO:0000256" key="1">
    <source>
        <dbReference type="ARBA" id="ARBA00001049"/>
    </source>
</evidence>
<comment type="PTM">
    <text evidence="9">Cleaved by autocatalysis into a large and a small subunit.</text>
</comment>
<comment type="similarity">
    <text evidence="3 9">Belongs to the gamma-glutamyltransferase family.</text>
</comment>
<dbReference type="Gene3D" id="3.60.20.40">
    <property type="match status" value="1"/>
</dbReference>
<keyword evidence="5 9" id="KW-0378">Hydrolase</keyword>
<reference evidence="11 12" key="1">
    <citation type="journal article" date="2021" name="Front. Microbiol.">
        <title>Aerobic Denitrification and Heterotrophic Sulfur Oxidation in the Genus Halomonas Revealed by Six Novel Species Characterizations and Genome-Based Analysis.</title>
        <authorList>
            <person name="Wang L."/>
            <person name="Shao Z."/>
        </authorList>
    </citation>
    <scope>NUCLEOTIDE SEQUENCE [LARGE SCALE GENOMIC DNA]</scope>
    <source>
        <strain evidence="11 12">MCCC 1A11081</strain>
    </source>
</reference>
<comment type="catalytic activity">
    <reaction evidence="8 9">
        <text>an N-terminal (5-L-glutamyl)-[peptide] + an alpha-amino acid = 5-L-glutamyl amino acid + an N-terminal L-alpha-aminoacyl-[peptide]</text>
        <dbReference type="Rhea" id="RHEA:23904"/>
        <dbReference type="Rhea" id="RHEA-COMP:9780"/>
        <dbReference type="Rhea" id="RHEA-COMP:9795"/>
        <dbReference type="ChEBI" id="CHEBI:77644"/>
        <dbReference type="ChEBI" id="CHEBI:78597"/>
        <dbReference type="ChEBI" id="CHEBI:78599"/>
        <dbReference type="ChEBI" id="CHEBI:78608"/>
        <dbReference type="EC" id="2.3.2.2"/>
    </reaction>
</comment>
<dbReference type="PANTHER" id="PTHR43199:SF1">
    <property type="entry name" value="GLUTATHIONE HYDROLASE PROENZYME"/>
    <property type="match status" value="1"/>
</dbReference>
<dbReference type="EC" id="3.4.19.13" evidence="9"/>
<dbReference type="EMBL" id="JABFTX010000001">
    <property type="protein sequence ID" value="MCE8001805.1"/>
    <property type="molecule type" value="Genomic_DNA"/>
</dbReference>
<dbReference type="InterPro" id="IPR051792">
    <property type="entry name" value="GGT_bact"/>
</dbReference>
<dbReference type="GO" id="GO:0103068">
    <property type="term" value="F:leukotriene C4 gamma-glutamyl transferase activity"/>
    <property type="evidence" value="ECO:0007669"/>
    <property type="project" value="UniProtKB-EC"/>
</dbReference>
<organism evidence="11 12">
    <name type="scientific">Billgrantia ethanolica</name>
    <dbReference type="NCBI Taxonomy" id="2733486"/>
    <lineage>
        <taxon>Bacteria</taxon>
        <taxon>Pseudomonadati</taxon>
        <taxon>Pseudomonadota</taxon>
        <taxon>Gammaproteobacteria</taxon>
        <taxon>Oceanospirillales</taxon>
        <taxon>Halomonadaceae</taxon>
        <taxon>Billgrantia</taxon>
    </lineage>
</organism>
<keyword evidence="10" id="KW-0732">Signal</keyword>
<comment type="pathway">
    <text evidence="9">Sulfur metabolism; glutathione metabolism.</text>
</comment>
<keyword evidence="9" id="KW-0317">Glutathione biosynthesis</keyword>
<dbReference type="InterPro" id="IPR029055">
    <property type="entry name" value="Ntn_hydrolases_N"/>
</dbReference>
<evidence type="ECO:0000256" key="2">
    <source>
        <dbReference type="ARBA" id="ARBA00001089"/>
    </source>
</evidence>
<evidence type="ECO:0000256" key="7">
    <source>
        <dbReference type="ARBA" id="ARBA00023315"/>
    </source>
</evidence>
<sequence length="609" mass="65255">MDMRSVFFPRRWLACVVSSCALGLPLLASGETAFQYEAPAIAPESASGYSEKPGWATERFAVAAANPLATDAGYQVLKAGGSAVDAAIAVQMVLTLVEPQSSGIGGGAFLMHYDGSEVKAYDGRETAPRAASESLFLNGEGEPLEFMEAAASGLSVGVPGTVRMLEKAHERYGKLPWAELFAPAITLAEEGFEVSPRLHTSLAAEERLRDDPLGSAFYYTEEREPLPQGHRLQNPALAEILRKIAEEGSKALHTGPIAEDLVSRVQGHSGRPGAISLEDMATYVAKEREPLCTDWQAYRVCGFPPPSSGHLTIMQILGVMEQLPDIEEPIEEDRPSTEWLHRFLEASRLAFADRGKFIADPDFVNAPGGDWNSMLDAEYLAKRAELIGERSVGPDGAEAGNPGEVEMAWSMQLPQPEYGTSHISIIDEEGNALAMTTTIEAAFGSRILADGGTGLAGGYLLNNELTDFSFRPLGADGTPIANRVEPGKRPRSSMSPTLVFDRETDELVASLGSPGGAAIIHYTAKALVAMLEWGLDAQEALDLPHAITLGGPAYLEEGRFPAEVLEALNELGHEASERELVSGLQAIQRTEDGYFGGADPRREGVVMGD</sequence>
<comment type="caution">
    <text evidence="11">The sequence shown here is derived from an EMBL/GenBank/DDBJ whole genome shotgun (WGS) entry which is preliminary data.</text>
</comment>
<dbReference type="EC" id="2.3.2.2" evidence="9"/>
<feature type="signal peptide" evidence="10">
    <location>
        <begin position="1"/>
        <end position="28"/>
    </location>
</feature>
<keyword evidence="4 9" id="KW-0808">Transferase</keyword>
<keyword evidence="7 9" id="KW-0012">Acyltransferase</keyword>
<dbReference type="Gene3D" id="1.10.246.130">
    <property type="match status" value="1"/>
</dbReference>
<evidence type="ECO:0000256" key="9">
    <source>
        <dbReference type="RuleBase" id="RU368036"/>
    </source>
</evidence>
<evidence type="ECO:0000313" key="12">
    <source>
        <dbReference type="Proteomes" id="UP001320168"/>
    </source>
</evidence>
<feature type="chain" id="PRO_5046742423" description="Glutathione hydrolase proenzyme" evidence="10">
    <location>
        <begin position="29"/>
        <end position="609"/>
    </location>
</feature>
<dbReference type="Proteomes" id="UP001320168">
    <property type="component" value="Unassembled WGS sequence"/>
</dbReference>
<evidence type="ECO:0000256" key="3">
    <source>
        <dbReference type="ARBA" id="ARBA00009381"/>
    </source>
</evidence>
<dbReference type="PANTHER" id="PTHR43199">
    <property type="entry name" value="GLUTATHIONE HYDROLASE"/>
    <property type="match status" value="1"/>
</dbReference>
<proteinExistence type="inferred from homology"/>
<evidence type="ECO:0000256" key="6">
    <source>
        <dbReference type="ARBA" id="ARBA00023145"/>
    </source>
</evidence>
<dbReference type="RefSeq" id="WP_234268624.1">
    <property type="nucleotide sequence ID" value="NZ_JABFTX010000001.1"/>
</dbReference>
<dbReference type="Pfam" id="PF01019">
    <property type="entry name" value="G_glu_transpept"/>
    <property type="match status" value="1"/>
</dbReference>
<dbReference type="InterPro" id="IPR043137">
    <property type="entry name" value="GGT_ssub_C"/>
</dbReference>
<comment type="subunit">
    <text evidence="9">This enzyme consists of two polypeptide chains, which are synthesized in precursor form from a single polypeptide.</text>
</comment>
<dbReference type="SUPFAM" id="SSF56235">
    <property type="entry name" value="N-terminal nucleophile aminohydrolases (Ntn hydrolases)"/>
    <property type="match status" value="1"/>
</dbReference>
<accession>A0ABS8ZYZ0</accession>
<dbReference type="NCBIfam" id="TIGR00066">
    <property type="entry name" value="g_glut_trans"/>
    <property type="match status" value="1"/>
</dbReference>
<evidence type="ECO:0000256" key="8">
    <source>
        <dbReference type="ARBA" id="ARBA00047417"/>
    </source>
</evidence>
<protein>
    <recommendedName>
        <fullName evidence="9">Glutathione hydrolase proenzyme</fullName>
        <ecNumber evidence="9">2.3.2.2</ecNumber>
        <ecNumber evidence="9">3.4.19.13</ecNumber>
    </recommendedName>
    <component>
        <recommendedName>
            <fullName evidence="9">Glutathione hydrolase large chain</fullName>
        </recommendedName>
    </component>
    <component>
        <recommendedName>
            <fullName evidence="9">Glutathione hydrolase small chain</fullName>
        </recommendedName>
    </component>
</protein>
<name>A0ABS8ZYZ0_9GAMM</name>
<dbReference type="PRINTS" id="PR01210">
    <property type="entry name" value="GGTRANSPTASE"/>
</dbReference>
<comment type="catalytic activity">
    <reaction evidence="1 9">
        <text>an S-substituted glutathione + H2O = an S-substituted L-cysteinylglycine + L-glutamate</text>
        <dbReference type="Rhea" id="RHEA:59468"/>
        <dbReference type="ChEBI" id="CHEBI:15377"/>
        <dbReference type="ChEBI" id="CHEBI:29985"/>
        <dbReference type="ChEBI" id="CHEBI:90779"/>
        <dbReference type="ChEBI" id="CHEBI:143103"/>
        <dbReference type="EC" id="3.4.19.13"/>
    </reaction>
</comment>
<keyword evidence="6 9" id="KW-0865">Zymogen</keyword>
<keyword evidence="12" id="KW-1185">Reference proteome</keyword>
<dbReference type="InterPro" id="IPR000101">
    <property type="entry name" value="GGT_peptidase"/>
</dbReference>
<comment type="catalytic activity">
    <reaction evidence="2 9">
        <text>glutathione + H2O = L-cysteinylglycine + L-glutamate</text>
        <dbReference type="Rhea" id="RHEA:28807"/>
        <dbReference type="ChEBI" id="CHEBI:15377"/>
        <dbReference type="ChEBI" id="CHEBI:29985"/>
        <dbReference type="ChEBI" id="CHEBI:57925"/>
        <dbReference type="ChEBI" id="CHEBI:61694"/>
        <dbReference type="EC" id="3.4.19.13"/>
    </reaction>
</comment>
<evidence type="ECO:0000256" key="10">
    <source>
        <dbReference type="SAM" id="SignalP"/>
    </source>
</evidence>
<gene>
    <name evidence="11" type="primary">ggt</name>
    <name evidence="11" type="ORF">HOP53_03035</name>
</gene>
<evidence type="ECO:0000256" key="4">
    <source>
        <dbReference type="ARBA" id="ARBA00022679"/>
    </source>
</evidence>
<dbReference type="InterPro" id="IPR043138">
    <property type="entry name" value="GGT_lsub"/>
</dbReference>